<dbReference type="InterPro" id="IPR019514">
    <property type="entry name" value="Syndetin_C"/>
</dbReference>
<name>A0AAV7DYZ1_ARIFI</name>
<dbReference type="PANTHER" id="PTHR13258">
    <property type="entry name" value="SYNDETIN"/>
    <property type="match status" value="1"/>
</dbReference>
<proteinExistence type="predicted"/>
<keyword evidence="2" id="KW-0653">Protein transport</keyword>
<dbReference type="Proteomes" id="UP000825729">
    <property type="component" value="Unassembled WGS sequence"/>
</dbReference>
<dbReference type="GO" id="GO:1990745">
    <property type="term" value="C:EARP complex"/>
    <property type="evidence" value="ECO:0007669"/>
    <property type="project" value="InterPro"/>
</dbReference>
<dbReference type="InterPro" id="IPR040047">
    <property type="entry name" value="VPS50"/>
</dbReference>
<dbReference type="GO" id="GO:0000149">
    <property type="term" value="F:SNARE binding"/>
    <property type="evidence" value="ECO:0007669"/>
    <property type="project" value="TreeGrafter"/>
</dbReference>
<feature type="domain" description="Vacuolar protein sorting-associated protein 54 N-terminal" evidence="5">
    <location>
        <begin position="111"/>
        <end position="401"/>
    </location>
</feature>
<evidence type="ECO:0008006" key="8">
    <source>
        <dbReference type="Google" id="ProtNLM"/>
    </source>
</evidence>
<dbReference type="GO" id="GO:0005829">
    <property type="term" value="C:cytosol"/>
    <property type="evidence" value="ECO:0007669"/>
    <property type="project" value="GOC"/>
</dbReference>
<dbReference type="GO" id="GO:0015031">
    <property type="term" value="P:protein transport"/>
    <property type="evidence" value="ECO:0007669"/>
    <property type="project" value="UniProtKB-KW"/>
</dbReference>
<dbReference type="Pfam" id="PF10475">
    <property type="entry name" value="Vps54_N"/>
    <property type="match status" value="1"/>
</dbReference>
<dbReference type="GO" id="GO:0032456">
    <property type="term" value="P:endocytic recycling"/>
    <property type="evidence" value="ECO:0007669"/>
    <property type="project" value="InterPro"/>
</dbReference>
<dbReference type="PANTHER" id="PTHR13258:SF0">
    <property type="entry name" value="SYNDETIN"/>
    <property type="match status" value="1"/>
</dbReference>
<evidence type="ECO:0000313" key="6">
    <source>
        <dbReference type="EMBL" id="KAG9441712.1"/>
    </source>
</evidence>
<dbReference type="AlphaFoldDB" id="A0AAV7DYZ1"/>
<dbReference type="EMBL" id="JAINDJ010000007">
    <property type="protein sequence ID" value="KAG9441712.1"/>
    <property type="molecule type" value="Genomic_DNA"/>
</dbReference>
<evidence type="ECO:0000313" key="7">
    <source>
        <dbReference type="Proteomes" id="UP000825729"/>
    </source>
</evidence>
<gene>
    <name evidence="6" type="ORF">H6P81_017566</name>
</gene>
<sequence length="1069" mass="119918">MRPDSWTPFSVDDGVIESPKVFLFMSFLFHQQGAMDLSKVGEKLLSSVRSARSLPFLPPAPDRPEVPARAVAAAAVARALAGLPPHQRLSLPSNSEELVSIYGQIPLGQVIEELEEEFYEENFDPVRYVLDHIPSEEDDLTFFEKKAAVRLTQLDAIAERLSRHVMAHHEEMVKGMQLVTEVEQDLRVANVICRNGRRHLTSATNEVSRDLVVTSSAKKKQALLDVLPILTEIRHAADMRMTLELLVEDGNYFKAFQVLSEYLQVLESFSELSAVQEMSRGVEVWLANTLQKLDSLLLSVCQEFRADSYITVVDAYALIGDIGGLAEKIQSFFMQEVLSKTHSVLKDIIEKDAGSHLTQRSRLTYSDLCLQIPESKFRQCLLTTLDILFKLMISYYEILSFQREKKESDVQITGAKQKQNGTFEEGLVIEGRRSADELTDRDTSTSYSPFDVLRNDAIAFVAQTLQRGRKNLWQLSTSRLSVLLSSSAVCSASTHQFLRNYEDLNVFILSGEAFCGVEAIEFRQKIKAMSESYFSSFHRQNIYAFKMVLEKETWLKISPETIQVIGLAGLLGDGAPIIAPSNGTDNKISVLHSRKLSDTGEICSQKNGFAQWLKLGNPFSAKLTCGSHESPDPLLINGTMASCMTDGKQTDVPLNNCHSIKTGIGNHTNGNSPVDDENEDLLADFIDEDSQLPSRISRPQHARNQSGHTNSGDLTAYTGSSLCLLRLMDKYARLMQKLEIVNLEFFKGICQLFELFFHFIYETFGQRETSLTGKGPQDSLSIRLKTALLRITQDCDQWVKPQTVSSIGSPTSSATAFTHMDVTPTSPTHAPNTSFGLKERCAGAETLSVVAQMLHRSKTHMLSMLLQSNTAVVEDFYTTLVDTVPDLVEHIHRTTAKILLHINGYVDRIANAKWELKDLGLEHNGYVDLLLGEFKHYKTRLAHSGIQKEVQDLLIEYGLENVAEVLVEGLSRVKRCTDEGRALMSLDLQVLINGLQHFVSLNVKPKMQVVDTFVKAYYLPETEYVHWARSHPEYTKNQIIGLVNLVAAMKSWKRKTRLEVLERIETGCL</sequence>
<keyword evidence="1" id="KW-0813">Transport</keyword>
<protein>
    <recommendedName>
        <fullName evidence="8">Syndetin</fullName>
    </recommendedName>
</protein>
<evidence type="ECO:0000256" key="2">
    <source>
        <dbReference type="ARBA" id="ARBA00022927"/>
    </source>
</evidence>
<dbReference type="InterPro" id="IPR019515">
    <property type="entry name" value="VPS54_N"/>
</dbReference>
<comment type="caution">
    <text evidence="6">The sequence shown here is derived from an EMBL/GenBank/DDBJ whole genome shotgun (WGS) entry which is preliminary data.</text>
</comment>
<reference evidence="6 7" key="1">
    <citation type="submission" date="2021-07" db="EMBL/GenBank/DDBJ databases">
        <title>The Aristolochia fimbriata genome: insights into angiosperm evolution, floral development and chemical biosynthesis.</title>
        <authorList>
            <person name="Jiao Y."/>
        </authorList>
    </citation>
    <scope>NUCLEOTIDE SEQUENCE [LARGE SCALE GENOMIC DNA]</scope>
    <source>
        <strain evidence="6">IBCAS-2021</strain>
        <tissue evidence="6">Leaf</tissue>
    </source>
</reference>
<accession>A0AAV7DYZ1</accession>
<dbReference type="GO" id="GO:0042147">
    <property type="term" value="P:retrograde transport, endosome to Golgi"/>
    <property type="evidence" value="ECO:0007669"/>
    <property type="project" value="InterPro"/>
</dbReference>
<evidence type="ECO:0000259" key="4">
    <source>
        <dbReference type="Pfam" id="PF10474"/>
    </source>
</evidence>
<evidence type="ECO:0000256" key="3">
    <source>
        <dbReference type="ARBA" id="ARBA00023054"/>
    </source>
</evidence>
<dbReference type="Pfam" id="PF10474">
    <property type="entry name" value="Syndetin_C"/>
    <property type="match status" value="1"/>
</dbReference>
<evidence type="ECO:0000259" key="5">
    <source>
        <dbReference type="Pfam" id="PF10475"/>
    </source>
</evidence>
<evidence type="ECO:0000256" key="1">
    <source>
        <dbReference type="ARBA" id="ARBA00022448"/>
    </source>
</evidence>
<keyword evidence="3" id="KW-0175">Coiled coil</keyword>
<feature type="domain" description="Syndetin C-terminal" evidence="4">
    <location>
        <begin position="835"/>
        <end position="1065"/>
    </location>
</feature>
<organism evidence="6 7">
    <name type="scientific">Aristolochia fimbriata</name>
    <name type="common">White veined hardy Dutchman's pipe vine</name>
    <dbReference type="NCBI Taxonomy" id="158543"/>
    <lineage>
        <taxon>Eukaryota</taxon>
        <taxon>Viridiplantae</taxon>
        <taxon>Streptophyta</taxon>
        <taxon>Embryophyta</taxon>
        <taxon>Tracheophyta</taxon>
        <taxon>Spermatophyta</taxon>
        <taxon>Magnoliopsida</taxon>
        <taxon>Magnoliidae</taxon>
        <taxon>Piperales</taxon>
        <taxon>Aristolochiaceae</taxon>
        <taxon>Aristolochia</taxon>
    </lineage>
</organism>
<keyword evidence="7" id="KW-1185">Reference proteome</keyword>